<dbReference type="KEGG" id="qlo:115966913"/>
<dbReference type="FunFam" id="1.10.8.430:FF:000003">
    <property type="entry name" value="Probable disease resistance protein At5g66910"/>
    <property type="match status" value="1"/>
</dbReference>
<dbReference type="AlphaFoldDB" id="A0A7N2MXE0"/>
<dbReference type="InterPro" id="IPR036388">
    <property type="entry name" value="WH-like_DNA-bd_sf"/>
</dbReference>
<dbReference type="InterPro" id="IPR032675">
    <property type="entry name" value="LRR_dom_sf"/>
</dbReference>
<dbReference type="CDD" id="cd14798">
    <property type="entry name" value="RX-CC_like"/>
    <property type="match status" value="1"/>
</dbReference>
<feature type="domain" description="NB-ARC" evidence="5">
    <location>
        <begin position="165"/>
        <end position="237"/>
    </location>
</feature>
<dbReference type="InterPro" id="IPR002182">
    <property type="entry name" value="NB-ARC"/>
</dbReference>
<protein>
    <submittedName>
        <fullName evidence="9">Uncharacterized protein</fullName>
    </submittedName>
</protein>
<proteinExistence type="predicted"/>
<evidence type="ECO:0000259" key="6">
    <source>
        <dbReference type="Pfam" id="PF18052"/>
    </source>
</evidence>
<dbReference type="Pfam" id="PF00931">
    <property type="entry name" value="NB-ARC"/>
    <property type="match status" value="2"/>
</dbReference>
<dbReference type="OMA" id="HRPSHEQ"/>
<keyword evidence="3" id="KW-0611">Plant defense</keyword>
<sequence length="976" mass="111765">MADSVVSFLLENLTQLLTQESKLLRGVEDQVRSLKNELSLINLFLQKTEGKRQDELVKEVVSQIRDVAYEAEDVVDTYIITVAEHRRRSKLRKLIPSCDRAITFHEVASKIESIKTINKEINDNRSKYGIEIAESSGGDAEAEEILHRRRKHVEEDQVVGFAHDAEVLMKELMEGSSQRNIVSIIGMGGLGKTTLAKKIYNNNDVKNYFDFRGWVYVSQEYRIRELLLEILKGLTTLPRVMFRAELKEELLHGLEDKCSSNKNKVKGTLTEDLKRFKEMNDEEFRKAWFEFLEGMQEHNDLKILLSGFVQDFYKKNGVKLQDMTDDELRSVLHESLEDRRYLLVMDDIWKTEVWNEVSTAVPNNSNGSRILITSRIKEVALHATTVNNSVPPIPPYELPFLNEDKSWELFSKKVFWEGTCPPELETLGRQLVKSCDGLPLAIVVLGGFLASKEKTHRIWSKYIGHVNSYLTEDRSSCIDILALSYNHLPRRLKPCFLYFGIYPEDFEIPVRQLIQLWIAEGFIRQIGNRNIEDVAEDYLEELINRSLIQVATKRLDGGVKTCRIHDLLRDLCMSESSEEKFLEVHSNVNLSPIGKSHKISIHYGNNPYISSSPCKPSNSRSIIVFKGVVEHECPVDKSYLKWICKSNKLVRVVELSNMGICCLISKGIEKLVLLRYLSISSGELHVIPNSICNLWNLETLDMRKSTVKTKCLPKGIWKLQRLRHLYLDGPTSLPRTKKNTAALPNLQVLTGIAINEDTESHFATARFPNLRKLGLYSSRWVESGILSSLRPLCHLQTLKIYHLHEISSSRTSILLTLTKITLVDLALVDSAFMGVLGSLPKLRILKVIGRAAVDYEFVSNVLNCDERSFQQLEVFKMARLDSVEWKLAQGAMPNLQRLVIEKTLFMLPDELWCLSALRDVEVLHPGPELAKRLRQLQMRDGCKLRVYPPLDREIRRFTSQSTFGSEVSTVAEEGWM</sequence>
<keyword evidence="1" id="KW-0677">Repeat</keyword>
<name>A0A7N2MXE0_QUELO</name>
<keyword evidence="4" id="KW-0175">Coiled coil</keyword>
<dbReference type="Pfam" id="PF23598">
    <property type="entry name" value="LRR_14"/>
    <property type="match status" value="1"/>
</dbReference>
<dbReference type="GO" id="GO:0043531">
    <property type="term" value="F:ADP binding"/>
    <property type="evidence" value="ECO:0007669"/>
    <property type="project" value="InterPro"/>
</dbReference>
<evidence type="ECO:0000259" key="7">
    <source>
        <dbReference type="Pfam" id="PF23559"/>
    </source>
</evidence>
<feature type="coiled-coil region" evidence="4">
    <location>
        <begin position="10"/>
        <end position="37"/>
    </location>
</feature>
<accession>A0A7N2MXE0</accession>
<dbReference type="Gramene" id="QL11p042175:mrna">
    <property type="protein sequence ID" value="QL11p042175:mrna:CDS:1"/>
    <property type="gene ID" value="QL11p042175"/>
</dbReference>
<reference evidence="9" key="2">
    <citation type="submission" date="2021-01" db="UniProtKB">
        <authorList>
            <consortium name="EnsemblPlants"/>
        </authorList>
    </citation>
    <scope>IDENTIFICATION</scope>
</reference>
<dbReference type="PANTHER" id="PTHR23155">
    <property type="entry name" value="DISEASE RESISTANCE PROTEIN RP"/>
    <property type="match status" value="1"/>
</dbReference>
<evidence type="ECO:0000313" key="9">
    <source>
        <dbReference type="EnsemblPlants" id="QL11p042175:mrna:CDS:1"/>
    </source>
</evidence>
<dbReference type="EnsemblPlants" id="QL11p042175:mrna">
    <property type="protein sequence ID" value="QL11p042175:mrna:CDS:1"/>
    <property type="gene ID" value="QL11p042175"/>
</dbReference>
<dbReference type="InterPro" id="IPR044974">
    <property type="entry name" value="Disease_R_plants"/>
</dbReference>
<dbReference type="Gene3D" id="3.40.50.300">
    <property type="entry name" value="P-loop containing nucleotide triphosphate hydrolases"/>
    <property type="match status" value="1"/>
</dbReference>
<feature type="domain" description="Disease resistance protein winged helix" evidence="7">
    <location>
        <begin position="501"/>
        <end position="572"/>
    </location>
</feature>
<dbReference type="Pfam" id="PF18052">
    <property type="entry name" value="Rx_N"/>
    <property type="match status" value="1"/>
</dbReference>
<evidence type="ECO:0000256" key="4">
    <source>
        <dbReference type="SAM" id="Coils"/>
    </source>
</evidence>
<dbReference type="FunFam" id="1.10.10.10:FF:000322">
    <property type="entry name" value="Probable disease resistance protein At1g63360"/>
    <property type="match status" value="1"/>
</dbReference>
<dbReference type="Proteomes" id="UP000594261">
    <property type="component" value="Chromosome 11"/>
</dbReference>
<dbReference type="PANTHER" id="PTHR23155:SF1193">
    <property type="entry name" value="DISEASE RESISTANCE PROTEIN RPP13-RELATED"/>
    <property type="match status" value="1"/>
</dbReference>
<dbReference type="GeneID" id="115966913"/>
<dbReference type="InterPro" id="IPR058922">
    <property type="entry name" value="WHD_DRP"/>
</dbReference>
<dbReference type="GO" id="GO:0098542">
    <property type="term" value="P:defense response to other organism"/>
    <property type="evidence" value="ECO:0007669"/>
    <property type="project" value="TreeGrafter"/>
</dbReference>
<feature type="domain" description="Disease resistance R13L4/SHOC-2-like LRR" evidence="8">
    <location>
        <begin position="646"/>
        <end position="806"/>
    </location>
</feature>
<reference evidence="9 10" key="1">
    <citation type="journal article" date="2016" name="G3 (Bethesda)">
        <title>First Draft Assembly and Annotation of the Genome of a California Endemic Oak Quercus lobata Nee (Fagaceae).</title>
        <authorList>
            <person name="Sork V.L."/>
            <person name="Fitz-Gibbon S.T."/>
            <person name="Puiu D."/>
            <person name="Crepeau M."/>
            <person name="Gugger P.F."/>
            <person name="Sherman R."/>
            <person name="Stevens K."/>
            <person name="Langley C.H."/>
            <person name="Pellegrini M."/>
            <person name="Salzberg S.L."/>
        </authorList>
    </citation>
    <scope>NUCLEOTIDE SEQUENCE [LARGE SCALE GENOMIC DNA]</scope>
    <source>
        <strain evidence="9 10">cv. SW786</strain>
    </source>
</reference>
<dbReference type="InterPro" id="IPR055414">
    <property type="entry name" value="LRR_R13L4/SHOC2-like"/>
</dbReference>
<dbReference type="OrthoDB" id="3027644at2759"/>
<evidence type="ECO:0000256" key="2">
    <source>
        <dbReference type="ARBA" id="ARBA00022741"/>
    </source>
</evidence>
<dbReference type="InterPro" id="IPR038005">
    <property type="entry name" value="RX-like_CC"/>
</dbReference>
<evidence type="ECO:0000259" key="8">
    <source>
        <dbReference type="Pfam" id="PF23598"/>
    </source>
</evidence>
<dbReference type="Pfam" id="PF23559">
    <property type="entry name" value="WHD_DRP"/>
    <property type="match status" value="1"/>
</dbReference>
<dbReference type="InterPro" id="IPR042197">
    <property type="entry name" value="Apaf_helical"/>
</dbReference>
<dbReference type="Gene3D" id="1.20.5.4130">
    <property type="match status" value="1"/>
</dbReference>
<dbReference type="RefSeq" id="XP_030941903.1">
    <property type="nucleotide sequence ID" value="XM_031086043.1"/>
</dbReference>
<dbReference type="SUPFAM" id="SSF52058">
    <property type="entry name" value="L domain-like"/>
    <property type="match status" value="1"/>
</dbReference>
<dbReference type="Gene3D" id="1.10.8.430">
    <property type="entry name" value="Helical domain of apoptotic protease-activating factors"/>
    <property type="match status" value="1"/>
</dbReference>
<dbReference type="InterPro" id="IPR041118">
    <property type="entry name" value="Rx_N"/>
</dbReference>
<dbReference type="Gene3D" id="1.10.10.10">
    <property type="entry name" value="Winged helix-like DNA-binding domain superfamily/Winged helix DNA-binding domain"/>
    <property type="match status" value="1"/>
</dbReference>
<dbReference type="Gene3D" id="3.80.10.10">
    <property type="entry name" value="Ribonuclease Inhibitor"/>
    <property type="match status" value="1"/>
</dbReference>
<organism evidence="9 10">
    <name type="scientific">Quercus lobata</name>
    <name type="common">Valley oak</name>
    <dbReference type="NCBI Taxonomy" id="97700"/>
    <lineage>
        <taxon>Eukaryota</taxon>
        <taxon>Viridiplantae</taxon>
        <taxon>Streptophyta</taxon>
        <taxon>Embryophyta</taxon>
        <taxon>Tracheophyta</taxon>
        <taxon>Spermatophyta</taxon>
        <taxon>Magnoliopsida</taxon>
        <taxon>eudicotyledons</taxon>
        <taxon>Gunneridae</taxon>
        <taxon>Pentapetalae</taxon>
        <taxon>rosids</taxon>
        <taxon>fabids</taxon>
        <taxon>Fagales</taxon>
        <taxon>Fagaceae</taxon>
        <taxon>Quercus</taxon>
    </lineage>
</organism>
<dbReference type="InParanoid" id="A0A7N2MXE0"/>
<evidence type="ECO:0000313" key="10">
    <source>
        <dbReference type="Proteomes" id="UP000594261"/>
    </source>
</evidence>
<dbReference type="PRINTS" id="PR00364">
    <property type="entry name" value="DISEASERSIST"/>
</dbReference>
<dbReference type="InterPro" id="IPR027417">
    <property type="entry name" value="P-loop_NTPase"/>
</dbReference>
<keyword evidence="2" id="KW-0547">Nucleotide-binding</keyword>
<keyword evidence="10" id="KW-1185">Reference proteome</keyword>
<dbReference type="SUPFAM" id="SSF52540">
    <property type="entry name" value="P-loop containing nucleoside triphosphate hydrolases"/>
    <property type="match status" value="2"/>
</dbReference>
<feature type="domain" description="NB-ARC" evidence="5">
    <location>
        <begin position="308"/>
        <end position="416"/>
    </location>
</feature>
<feature type="domain" description="Disease resistance N-terminal" evidence="6">
    <location>
        <begin position="5"/>
        <end position="92"/>
    </location>
</feature>
<evidence type="ECO:0000259" key="5">
    <source>
        <dbReference type="Pfam" id="PF00931"/>
    </source>
</evidence>
<evidence type="ECO:0000256" key="1">
    <source>
        <dbReference type="ARBA" id="ARBA00022737"/>
    </source>
</evidence>
<evidence type="ECO:0000256" key="3">
    <source>
        <dbReference type="ARBA" id="ARBA00022821"/>
    </source>
</evidence>
<dbReference type="EMBL" id="LRBV02000011">
    <property type="status" value="NOT_ANNOTATED_CDS"/>
    <property type="molecule type" value="Genomic_DNA"/>
</dbReference>
<gene>
    <name evidence="9" type="primary">LOC115966913</name>
</gene>